<reference evidence="1 2" key="1">
    <citation type="journal article" date="2014" name="Agronomy (Basel)">
        <title>A Draft Genome Sequence for Ensete ventricosum, the Drought-Tolerant Tree Against Hunger.</title>
        <authorList>
            <person name="Harrison J."/>
            <person name="Moore K.A."/>
            <person name="Paszkiewicz K."/>
            <person name="Jones T."/>
            <person name="Grant M."/>
            <person name="Ambacheew D."/>
            <person name="Muzemil S."/>
            <person name="Studholme D.J."/>
        </authorList>
    </citation>
    <scope>NUCLEOTIDE SEQUENCE [LARGE SCALE GENOMIC DNA]</scope>
</reference>
<proteinExistence type="predicted"/>
<evidence type="ECO:0000313" key="2">
    <source>
        <dbReference type="Proteomes" id="UP000287651"/>
    </source>
</evidence>
<organism evidence="1 2">
    <name type="scientific">Ensete ventricosum</name>
    <name type="common">Abyssinian banana</name>
    <name type="synonym">Musa ensete</name>
    <dbReference type="NCBI Taxonomy" id="4639"/>
    <lineage>
        <taxon>Eukaryota</taxon>
        <taxon>Viridiplantae</taxon>
        <taxon>Streptophyta</taxon>
        <taxon>Embryophyta</taxon>
        <taxon>Tracheophyta</taxon>
        <taxon>Spermatophyta</taxon>
        <taxon>Magnoliopsida</taxon>
        <taxon>Liliopsida</taxon>
        <taxon>Zingiberales</taxon>
        <taxon>Musaceae</taxon>
        <taxon>Ensete</taxon>
    </lineage>
</organism>
<dbReference type="EMBL" id="AMZH03002653">
    <property type="protein sequence ID" value="RRT74842.1"/>
    <property type="molecule type" value="Genomic_DNA"/>
</dbReference>
<sequence>MAESASQSSDPAKGEELRDLVQRFMASLAEFSRRLPFDVDLQQLALEQLVRHKLNEGRKVIGKRQILAFNLFNTERVLSALDDSGVFTAGGLIREKVGCLL</sequence>
<comment type="caution">
    <text evidence="1">The sequence shown here is derived from an EMBL/GenBank/DDBJ whole genome shotgun (WGS) entry which is preliminary data.</text>
</comment>
<gene>
    <name evidence="1" type="ORF">B296_00002979</name>
</gene>
<name>A0A427AF82_ENSVE</name>
<protein>
    <submittedName>
        <fullName evidence="1">Uncharacterized protein</fullName>
    </submittedName>
</protein>
<dbReference type="AlphaFoldDB" id="A0A427AF82"/>
<dbReference type="Proteomes" id="UP000287651">
    <property type="component" value="Unassembled WGS sequence"/>
</dbReference>
<accession>A0A427AF82</accession>
<evidence type="ECO:0000313" key="1">
    <source>
        <dbReference type="EMBL" id="RRT74842.1"/>
    </source>
</evidence>